<feature type="transmembrane region" description="Helical" evidence="1">
    <location>
        <begin position="35"/>
        <end position="55"/>
    </location>
</feature>
<feature type="transmembrane region" description="Helical" evidence="1">
    <location>
        <begin position="160"/>
        <end position="181"/>
    </location>
</feature>
<evidence type="ECO:0000313" key="2">
    <source>
        <dbReference type="EMBL" id="MFD1044280.1"/>
    </source>
</evidence>
<dbReference type="Proteomes" id="UP001597045">
    <property type="component" value="Unassembled WGS sequence"/>
</dbReference>
<accession>A0ABW3M0Q9</accession>
<keyword evidence="1" id="KW-0812">Transmembrane</keyword>
<keyword evidence="1" id="KW-1133">Transmembrane helix</keyword>
<feature type="transmembrane region" description="Helical" evidence="1">
    <location>
        <begin position="61"/>
        <end position="80"/>
    </location>
</feature>
<keyword evidence="3" id="KW-1185">Reference proteome</keyword>
<gene>
    <name evidence="2" type="ORF">ACFQ1S_01045</name>
</gene>
<dbReference type="NCBIfam" id="NF033634">
    <property type="entry name" value="SLATT_1"/>
    <property type="match status" value="1"/>
</dbReference>
<organism evidence="2 3">
    <name type="scientific">Kibdelosporangium lantanae</name>
    <dbReference type="NCBI Taxonomy" id="1497396"/>
    <lineage>
        <taxon>Bacteria</taxon>
        <taxon>Bacillati</taxon>
        <taxon>Actinomycetota</taxon>
        <taxon>Actinomycetes</taxon>
        <taxon>Pseudonocardiales</taxon>
        <taxon>Pseudonocardiaceae</taxon>
        <taxon>Kibdelosporangium</taxon>
    </lineage>
</organism>
<dbReference type="EMBL" id="JBHTIS010000024">
    <property type="protein sequence ID" value="MFD1044280.1"/>
    <property type="molecule type" value="Genomic_DNA"/>
</dbReference>
<protein>
    <submittedName>
        <fullName evidence="2">DUF4231 domain-containing protein</fullName>
    </submittedName>
</protein>
<dbReference type="Pfam" id="PF14015">
    <property type="entry name" value="DUF4231"/>
    <property type="match status" value="1"/>
</dbReference>
<comment type="caution">
    <text evidence="2">The sequence shown here is derived from an EMBL/GenBank/DDBJ whole genome shotgun (WGS) entry which is preliminary data.</text>
</comment>
<keyword evidence="1" id="KW-0472">Membrane</keyword>
<evidence type="ECO:0000256" key="1">
    <source>
        <dbReference type="SAM" id="Phobius"/>
    </source>
</evidence>
<dbReference type="InterPro" id="IPR025325">
    <property type="entry name" value="DUF4231"/>
</dbReference>
<name>A0ABW3M0Q9_9PSEU</name>
<sequence>MAGKDDNSDLLLLNQQLLVVQELIKRARKRERTSAVALGAGVLVLIFSVACWFIFPAGQKFTISVLALLVGGLSLAYGILARIRPGAVANSAERDIADLEEARRYPRPELELKFALLREERRTSPGLAAIDHKLQFKEDIVDYIDELRIKGTRNRRANHAVQVTTIVGSLAATAISSLALALDVLRWVSIFLTFAVGVAAGLAAYFKFRERSFYSQQTANAIEQEVASFNLGIGRYKRYGGEESNDALVEFLQEVHRLQVEQKNREQDLDEPARKSTDGE</sequence>
<feature type="transmembrane region" description="Helical" evidence="1">
    <location>
        <begin position="187"/>
        <end position="206"/>
    </location>
</feature>
<evidence type="ECO:0000313" key="3">
    <source>
        <dbReference type="Proteomes" id="UP001597045"/>
    </source>
</evidence>
<proteinExistence type="predicted"/>
<reference evidence="3" key="1">
    <citation type="journal article" date="2019" name="Int. J. Syst. Evol. Microbiol.">
        <title>The Global Catalogue of Microorganisms (GCM) 10K type strain sequencing project: providing services to taxonomists for standard genome sequencing and annotation.</title>
        <authorList>
            <consortium name="The Broad Institute Genomics Platform"/>
            <consortium name="The Broad Institute Genome Sequencing Center for Infectious Disease"/>
            <person name="Wu L."/>
            <person name="Ma J."/>
        </authorList>
    </citation>
    <scope>NUCLEOTIDE SEQUENCE [LARGE SCALE GENOMIC DNA]</scope>
    <source>
        <strain evidence="3">JCM 31486</strain>
    </source>
</reference>